<keyword evidence="4" id="KW-0472">Membrane</keyword>
<dbReference type="AlphaFoldDB" id="A0AAD9AKM1"/>
<feature type="transmembrane region" description="Helical" evidence="4">
    <location>
        <begin position="477"/>
        <end position="497"/>
    </location>
</feature>
<dbReference type="InterPro" id="IPR049326">
    <property type="entry name" value="Rhodopsin_dom_fungi"/>
</dbReference>
<evidence type="ECO:0000313" key="8">
    <source>
        <dbReference type="Proteomes" id="UP001243330"/>
    </source>
</evidence>
<dbReference type="CDD" id="cd02216">
    <property type="entry name" value="cupin_GDO-like_N"/>
    <property type="match status" value="1"/>
</dbReference>
<evidence type="ECO:0000259" key="6">
    <source>
        <dbReference type="Pfam" id="PF20684"/>
    </source>
</evidence>
<feature type="compositionally biased region" description="Pro residues" evidence="3">
    <location>
        <begin position="792"/>
        <end position="803"/>
    </location>
</feature>
<reference evidence="7" key="1">
    <citation type="submission" date="2023-01" db="EMBL/GenBank/DDBJ databases">
        <title>Colletotrichum chrysophilum M932 genome sequence.</title>
        <authorList>
            <person name="Baroncelli R."/>
        </authorList>
    </citation>
    <scope>NUCLEOTIDE SEQUENCE</scope>
    <source>
        <strain evidence="7">M932</strain>
    </source>
</reference>
<dbReference type="InterPro" id="IPR047183">
    <property type="entry name" value="GDO-like"/>
</dbReference>
<protein>
    <submittedName>
        <fullName evidence="7">Gentisate -dioxygenase</fullName>
    </submittedName>
</protein>
<dbReference type="Pfam" id="PF20684">
    <property type="entry name" value="Fung_rhodopsin"/>
    <property type="match status" value="1"/>
</dbReference>
<comment type="caution">
    <text evidence="7">The sequence shown here is derived from an EMBL/GenBank/DDBJ whole genome shotgun (WGS) entry which is preliminary data.</text>
</comment>
<keyword evidence="4" id="KW-0812">Transmembrane</keyword>
<feature type="transmembrane region" description="Helical" evidence="4">
    <location>
        <begin position="398"/>
        <end position="417"/>
    </location>
</feature>
<evidence type="ECO:0000313" key="7">
    <source>
        <dbReference type="EMBL" id="KAK1847249.1"/>
    </source>
</evidence>
<feature type="transmembrane region" description="Helical" evidence="4">
    <location>
        <begin position="365"/>
        <end position="386"/>
    </location>
</feature>
<feature type="domain" description="Rhodopsin" evidence="6">
    <location>
        <begin position="382"/>
        <end position="623"/>
    </location>
</feature>
<dbReference type="PANTHER" id="PTHR41517:SF1">
    <property type="entry name" value="CUPIN"/>
    <property type="match status" value="1"/>
</dbReference>
<evidence type="ECO:0000256" key="4">
    <source>
        <dbReference type="SAM" id="Phobius"/>
    </source>
</evidence>
<feature type="region of interest" description="Disordered" evidence="3">
    <location>
        <begin position="759"/>
        <end position="803"/>
    </location>
</feature>
<keyword evidence="1" id="KW-0223">Dioxygenase</keyword>
<feature type="compositionally biased region" description="Acidic residues" evidence="3">
    <location>
        <begin position="771"/>
        <end position="787"/>
    </location>
</feature>
<dbReference type="InterPro" id="IPR014710">
    <property type="entry name" value="RmlC-like_jellyroll"/>
</dbReference>
<dbReference type="Pfam" id="PF07883">
    <property type="entry name" value="Cupin_2"/>
    <property type="match status" value="1"/>
</dbReference>
<keyword evidence="4" id="KW-1133">Transmembrane helix</keyword>
<feature type="transmembrane region" description="Helical" evidence="4">
    <location>
        <begin position="521"/>
        <end position="547"/>
    </location>
</feature>
<evidence type="ECO:0000256" key="3">
    <source>
        <dbReference type="SAM" id="MobiDB-lite"/>
    </source>
</evidence>
<name>A0AAD9AKM1_9PEZI</name>
<dbReference type="SUPFAM" id="SSF51182">
    <property type="entry name" value="RmlC-like cupins"/>
    <property type="match status" value="1"/>
</dbReference>
<evidence type="ECO:0000256" key="1">
    <source>
        <dbReference type="ARBA" id="ARBA00022964"/>
    </source>
</evidence>
<sequence>MDSPHEDDQSAKAMTDYLQQLPAQHLEPLWSQMNVMVPPTPQPVARPHIWKYADNLPLLHKAAEMVGEKQAERRVLMLVNPTMQSPYTTDTIYGGLQIVNPGETAPAHRHIAFALRFIIDGEGFTAVEGKKMPLRRGDVVVTPVWHWHDHGNESDAPVIWLDALNLPLFRFTPVHFAEQYHESRYPSVLTEDCEWRHPWDKVEVELKAQEGPHAVYHYTSNGKPLSPILGAQAERIDGHHTTKEVREQASFLYHCYEGQGQTIVEPPSGPRVIFKWSSRDTFVVPAWSKIQHINDLSTTAYLVAVSDRPLLSSIGLIKPEASENRPWSYKPLVSREPCLPSIPCNSFIFGNIDALDLMADRSAQVIAVAILFLVLTWLAVGLRIYCRTFLIRCIGHDDKVMGILLVLFTVYLGLQIYGGTRGIGLLDVDLTPQKKLESLKLWWILELLNVCSTCLLKISVGYFLLRVAIERPHILTIWLLMAGTVVFGTTYLLMVAFQCRPVPTYWEQGPRTPDKCWPRQVILIMTIAATVINTSADFIFGTLPWFIVRSMNLPLGTKIVVVGILGLAAIGSTATVVRAFYIPTLLNGQNFLYETTHFAIWSTVEPGVGIIAASIATLRPLYKLVATKIRRTNSSGFRRDQWRQRQQARRNETIRQVRAAHNLDPENPPPTDADLTSPHGIFEVNPPPLPPLSKNTNSTLKSRTTTTDGGDRHSHSTRHTLTLMEFPSALRLSDDFRRTMQRPPEEWLAILRVCVPDSFAEEGEADPKAVEEEEGDEQEDSDAEETETPPTVLSPPPPVRKAS</sequence>
<gene>
    <name evidence="7" type="ORF">CCHR01_10102</name>
</gene>
<feature type="transmembrane region" description="Helical" evidence="4">
    <location>
        <begin position="441"/>
        <end position="465"/>
    </location>
</feature>
<feature type="transmembrane region" description="Helical" evidence="4">
    <location>
        <begin position="600"/>
        <end position="622"/>
    </location>
</feature>
<evidence type="ECO:0000259" key="5">
    <source>
        <dbReference type="Pfam" id="PF07883"/>
    </source>
</evidence>
<keyword evidence="2" id="KW-0560">Oxidoreductase</keyword>
<organism evidence="7 8">
    <name type="scientific">Colletotrichum chrysophilum</name>
    <dbReference type="NCBI Taxonomy" id="1836956"/>
    <lineage>
        <taxon>Eukaryota</taxon>
        <taxon>Fungi</taxon>
        <taxon>Dikarya</taxon>
        <taxon>Ascomycota</taxon>
        <taxon>Pezizomycotina</taxon>
        <taxon>Sordariomycetes</taxon>
        <taxon>Hypocreomycetidae</taxon>
        <taxon>Glomerellales</taxon>
        <taxon>Glomerellaceae</taxon>
        <taxon>Colletotrichum</taxon>
        <taxon>Colletotrichum gloeosporioides species complex</taxon>
    </lineage>
</organism>
<feature type="transmembrane region" description="Helical" evidence="4">
    <location>
        <begin position="559"/>
        <end position="580"/>
    </location>
</feature>
<feature type="compositionally biased region" description="Low complexity" evidence="3">
    <location>
        <begin position="693"/>
        <end position="707"/>
    </location>
</feature>
<evidence type="ECO:0000256" key="2">
    <source>
        <dbReference type="ARBA" id="ARBA00023002"/>
    </source>
</evidence>
<dbReference type="Gene3D" id="2.60.120.10">
    <property type="entry name" value="Jelly Rolls"/>
    <property type="match status" value="1"/>
</dbReference>
<keyword evidence="8" id="KW-1185">Reference proteome</keyword>
<accession>A0AAD9AKM1</accession>
<dbReference type="InterPro" id="IPR013096">
    <property type="entry name" value="Cupin_2"/>
</dbReference>
<dbReference type="PANTHER" id="PTHR41517">
    <property type="entry name" value="1,2-DIOXYGENASE PROTEIN-RELATED"/>
    <property type="match status" value="1"/>
</dbReference>
<dbReference type="Proteomes" id="UP001243330">
    <property type="component" value="Unassembled WGS sequence"/>
</dbReference>
<dbReference type="GO" id="GO:0051213">
    <property type="term" value="F:dioxygenase activity"/>
    <property type="evidence" value="ECO:0007669"/>
    <property type="project" value="UniProtKB-KW"/>
</dbReference>
<feature type="region of interest" description="Disordered" evidence="3">
    <location>
        <begin position="659"/>
        <end position="720"/>
    </location>
</feature>
<dbReference type="InterPro" id="IPR011051">
    <property type="entry name" value="RmlC_Cupin_sf"/>
</dbReference>
<dbReference type="EMBL" id="JAQOWY010000208">
    <property type="protein sequence ID" value="KAK1847249.1"/>
    <property type="molecule type" value="Genomic_DNA"/>
</dbReference>
<proteinExistence type="predicted"/>
<feature type="domain" description="Cupin type-2" evidence="5">
    <location>
        <begin position="96"/>
        <end position="162"/>
    </location>
</feature>